<dbReference type="SUPFAM" id="SSF48452">
    <property type="entry name" value="TPR-like"/>
    <property type="match status" value="1"/>
</dbReference>
<feature type="repeat" description="TPR" evidence="1">
    <location>
        <begin position="187"/>
        <end position="220"/>
    </location>
</feature>
<proteinExistence type="predicted"/>
<keyword evidence="1" id="KW-0802">TPR repeat</keyword>
<evidence type="ECO:0000313" key="3">
    <source>
        <dbReference type="Proteomes" id="UP001488838"/>
    </source>
</evidence>
<dbReference type="Gene3D" id="1.25.40.10">
    <property type="entry name" value="Tetratricopeptide repeat domain"/>
    <property type="match status" value="2"/>
</dbReference>
<dbReference type="PANTHER" id="PTHR44523:SF1">
    <property type="entry name" value="TETRATRICOPEPTIDE REPEAT PROTEIN 13"/>
    <property type="match status" value="1"/>
</dbReference>
<reference evidence="2 3" key="1">
    <citation type="journal article" date="2023" name="bioRxiv">
        <title>Conserved and derived expression patterns and positive selection on dental genes reveal complex evolutionary context of ever-growing rodent molars.</title>
        <authorList>
            <person name="Calamari Z.T."/>
            <person name="Song A."/>
            <person name="Cohen E."/>
            <person name="Akter M."/>
            <person name="Roy R.D."/>
            <person name="Hallikas O."/>
            <person name="Christensen M.M."/>
            <person name="Li P."/>
            <person name="Marangoni P."/>
            <person name="Jernvall J."/>
            <person name="Klein O.D."/>
        </authorList>
    </citation>
    <scope>NUCLEOTIDE SEQUENCE [LARGE SCALE GENOMIC DNA]</scope>
    <source>
        <strain evidence="2">V071</strain>
    </source>
</reference>
<gene>
    <name evidence="2" type="ORF">U0070_023654</name>
</gene>
<protein>
    <recommendedName>
        <fullName evidence="4">Tetratricopeptide repeat domain 13</fullName>
    </recommendedName>
</protein>
<dbReference type="SMART" id="SM00028">
    <property type="entry name" value="TPR"/>
    <property type="match status" value="4"/>
</dbReference>
<dbReference type="Proteomes" id="UP001488838">
    <property type="component" value="Unassembled WGS sequence"/>
</dbReference>
<dbReference type="InterPro" id="IPR019734">
    <property type="entry name" value="TPR_rpt"/>
</dbReference>
<feature type="non-terminal residue" evidence="2">
    <location>
        <position position="773"/>
    </location>
</feature>
<feature type="non-terminal residue" evidence="2">
    <location>
        <position position="1"/>
    </location>
</feature>
<name>A0AAW0IPX9_MYOGA</name>
<dbReference type="PROSITE" id="PS50293">
    <property type="entry name" value="TPR_REGION"/>
    <property type="match status" value="1"/>
</dbReference>
<keyword evidence="3" id="KW-1185">Reference proteome</keyword>
<evidence type="ECO:0008006" key="4">
    <source>
        <dbReference type="Google" id="ProtNLM"/>
    </source>
</evidence>
<dbReference type="PROSITE" id="PS50005">
    <property type="entry name" value="TPR"/>
    <property type="match status" value="3"/>
</dbReference>
<feature type="repeat" description="TPR" evidence="1">
    <location>
        <begin position="78"/>
        <end position="111"/>
    </location>
</feature>
<dbReference type="AlphaFoldDB" id="A0AAW0IPX9"/>
<accession>A0AAW0IPX9</accession>
<feature type="repeat" description="TPR" evidence="1">
    <location>
        <begin position="221"/>
        <end position="254"/>
    </location>
</feature>
<dbReference type="PANTHER" id="PTHR44523">
    <property type="entry name" value="TETRATRICOPEPTIDE REPEAT PROTEIN 13"/>
    <property type="match status" value="1"/>
</dbReference>
<organism evidence="2 3">
    <name type="scientific">Myodes glareolus</name>
    <name type="common">Bank vole</name>
    <name type="synonym">Clethrionomys glareolus</name>
    <dbReference type="NCBI Taxonomy" id="447135"/>
    <lineage>
        <taxon>Eukaryota</taxon>
        <taxon>Metazoa</taxon>
        <taxon>Chordata</taxon>
        <taxon>Craniata</taxon>
        <taxon>Vertebrata</taxon>
        <taxon>Euteleostomi</taxon>
        <taxon>Mammalia</taxon>
        <taxon>Eutheria</taxon>
        <taxon>Euarchontoglires</taxon>
        <taxon>Glires</taxon>
        <taxon>Rodentia</taxon>
        <taxon>Myomorpha</taxon>
        <taxon>Muroidea</taxon>
        <taxon>Cricetidae</taxon>
        <taxon>Arvicolinae</taxon>
        <taxon>Myodes</taxon>
    </lineage>
</organism>
<dbReference type="Pfam" id="PF13181">
    <property type="entry name" value="TPR_8"/>
    <property type="match status" value="1"/>
</dbReference>
<dbReference type="Pfam" id="PF00515">
    <property type="entry name" value="TPR_1"/>
    <property type="match status" value="1"/>
</dbReference>
<dbReference type="EMBL" id="JBBHLL010000105">
    <property type="protein sequence ID" value="KAK7816171.1"/>
    <property type="molecule type" value="Genomic_DNA"/>
</dbReference>
<evidence type="ECO:0000256" key="1">
    <source>
        <dbReference type="PROSITE-ProRule" id="PRU00339"/>
    </source>
</evidence>
<evidence type="ECO:0000313" key="2">
    <source>
        <dbReference type="EMBL" id="KAK7816171.1"/>
    </source>
</evidence>
<dbReference type="InterPro" id="IPR011990">
    <property type="entry name" value="TPR-like_helical_dom_sf"/>
</dbReference>
<comment type="caution">
    <text evidence="2">The sequence shown here is derived from an EMBL/GenBank/DDBJ whole genome shotgun (WGS) entry which is preliminary data.</text>
</comment>
<sequence>EEPDLVSAMYGRGIAYGKKGLHDIKNAELALFELSRVIALEPDRPEVFEQRAEILSPLGRINEAVNDLTKAIQLQPSARLYRHRGTLYFISEDYATAHEDFQQSLELNRNQPTAMLYKGLTFFHRGLLKVKLRCLRLRCCARFACGDWEDSVGLSDASDASRNVTGLFVYEAIEAFKEALKQKVDFIDAYKSLGQAYRELGNFEAATESFQKALLLNQNHVQTLQLRGMMLYHHGSLQEALKNFKRCLQLEPYNEVCQYMKGLSHVAMGQFYEGIKAQTKVMLNDPLPGQKASPEYLRVKYLREYSRYLHAHLDTPLTEDVLHQNFEGYKPEVQELICVADRLGSLMQYETPGFLPNKRIHRAMGLAALEVMQAVHRTWTNSKVRMNGKTRLMQWRDMFDIAVKWRRIADPDQPVLWLDQMPARSLSRGFNNHINLIRGQVINMRYLEYFEKILHFIKDRILVYHGANNPKGLLEVREALEKDGFTVNTKVPSLKDQGKEYDGFTITITGDKVGNILFSVETQTTEERTQLYHAEIDALYKDLTAKGKVLILSSEFGEADAVCNLILSLVYYFYNLMPLSRGSSVIAYSVIVGALMASGKEVAGKIPKGKLVDFEAMTAPGSEAFSKIAKSWMNLKSISPSYKTLPSVSETFPTLRSMIEVLNTDSTPRKKNVYFKNQKLIIIKMNKASNKQALSLLVRGVDVPPSLPVRLCEVPRYCHAPTCGPRPLRTTDDSMACADDTDSIYQCPDTESLNHVPLSFVGKISQGDFCKSP</sequence>